<reference evidence="1 2" key="1">
    <citation type="journal article" date="2017" name="Nat. Commun.">
        <title>Genome assembly with in vitro proximity ligation data and whole-genome triplication in lettuce.</title>
        <authorList>
            <person name="Reyes-Chin-Wo S."/>
            <person name="Wang Z."/>
            <person name="Yang X."/>
            <person name="Kozik A."/>
            <person name="Arikit S."/>
            <person name="Song C."/>
            <person name="Xia L."/>
            <person name="Froenicke L."/>
            <person name="Lavelle D.O."/>
            <person name="Truco M.J."/>
            <person name="Xia R."/>
            <person name="Zhu S."/>
            <person name="Xu C."/>
            <person name="Xu H."/>
            <person name="Xu X."/>
            <person name="Cox K."/>
            <person name="Korf I."/>
            <person name="Meyers B.C."/>
            <person name="Michelmore R.W."/>
        </authorList>
    </citation>
    <scope>NUCLEOTIDE SEQUENCE [LARGE SCALE GENOMIC DNA]</scope>
    <source>
        <strain evidence="2">cv. Salinas</strain>
        <tissue evidence="1">Seedlings</tissue>
    </source>
</reference>
<dbReference type="EMBL" id="NBSK02000009">
    <property type="protein sequence ID" value="KAJ0187859.1"/>
    <property type="molecule type" value="Genomic_DNA"/>
</dbReference>
<sequence>MASSQCPTNRNFIVVDFHYNGTFAPNPLVYFDPGRLSVRDVDFSAFEYEEFMAFLHKLTRINVDDVYEDVEYVEPQYHVHDDRQPWNQMNHC</sequence>
<comment type="caution">
    <text evidence="1">The sequence shown here is derived from an EMBL/GenBank/DDBJ whole genome shotgun (WGS) entry which is preliminary data.</text>
</comment>
<evidence type="ECO:0000313" key="1">
    <source>
        <dbReference type="EMBL" id="KAJ0187859.1"/>
    </source>
</evidence>
<dbReference type="Proteomes" id="UP000235145">
    <property type="component" value="Unassembled WGS sequence"/>
</dbReference>
<keyword evidence="2" id="KW-1185">Reference proteome</keyword>
<organism evidence="1 2">
    <name type="scientific">Lactuca sativa</name>
    <name type="common">Garden lettuce</name>
    <dbReference type="NCBI Taxonomy" id="4236"/>
    <lineage>
        <taxon>Eukaryota</taxon>
        <taxon>Viridiplantae</taxon>
        <taxon>Streptophyta</taxon>
        <taxon>Embryophyta</taxon>
        <taxon>Tracheophyta</taxon>
        <taxon>Spermatophyta</taxon>
        <taxon>Magnoliopsida</taxon>
        <taxon>eudicotyledons</taxon>
        <taxon>Gunneridae</taxon>
        <taxon>Pentapetalae</taxon>
        <taxon>asterids</taxon>
        <taxon>campanulids</taxon>
        <taxon>Asterales</taxon>
        <taxon>Asteraceae</taxon>
        <taxon>Cichorioideae</taxon>
        <taxon>Cichorieae</taxon>
        <taxon>Lactucinae</taxon>
        <taxon>Lactuca</taxon>
    </lineage>
</organism>
<dbReference type="AlphaFoldDB" id="A0A9R1UIQ6"/>
<protein>
    <submittedName>
        <fullName evidence="1">Uncharacterized protein</fullName>
    </submittedName>
</protein>
<evidence type="ECO:0000313" key="2">
    <source>
        <dbReference type="Proteomes" id="UP000235145"/>
    </source>
</evidence>
<proteinExistence type="predicted"/>
<name>A0A9R1UIQ6_LACSA</name>
<gene>
    <name evidence="1" type="ORF">LSAT_V11C900456390</name>
</gene>
<accession>A0A9R1UIQ6</accession>